<dbReference type="SUPFAM" id="SSF47413">
    <property type="entry name" value="lambda repressor-like DNA-binding domains"/>
    <property type="match status" value="1"/>
</dbReference>
<sequence>MGFIYCKLRILMAEQNLNIQKVKDNTTLSRTTISNLYNNNGAGVQFETLGELCELLKCDPGDLFKYVDVSVDFYGINHNDRPYELVTDKLTYKNKKAIPISDNEVTLNMICRLNYKEQISTFEFQLNLQFHKHKSSKSKLNVKGVTSPSYKSSVSKLDLPTYIEEYFIKKLKEFIDEWTLRNYDVRETHKLSTELQIANRL</sequence>
<dbReference type="Gene3D" id="1.10.260.40">
    <property type="entry name" value="lambda repressor-like DNA-binding domains"/>
    <property type="match status" value="1"/>
</dbReference>
<accession>A0A0U9H8Y8</accession>
<proteinExistence type="predicted"/>
<dbReference type="InterPro" id="IPR010982">
    <property type="entry name" value="Lambda_DNA-bd_dom_sf"/>
</dbReference>
<evidence type="ECO:0000313" key="3">
    <source>
        <dbReference type="Proteomes" id="UP000052946"/>
    </source>
</evidence>
<evidence type="ECO:0000313" key="2">
    <source>
        <dbReference type="EMBL" id="GAQ19139.1"/>
    </source>
</evidence>
<dbReference type="PROSITE" id="PS50943">
    <property type="entry name" value="HTH_CROC1"/>
    <property type="match status" value="1"/>
</dbReference>
<dbReference type="Proteomes" id="UP000052946">
    <property type="component" value="Unassembled WGS sequence"/>
</dbReference>
<dbReference type="GO" id="GO:0003677">
    <property type="term" value="F:DNA binding"/>
    <property type="evidence" value="ECO:0007669"/>
    <property type="project" value="InterPro"/>
</dbReference>
<dbReference type="PANTHER" id="PTHR37301:SF1">
    <property type="entry name" value="DNA-BINDING PROTEIN"/>
    <property type="match status" value="1"/>
</dbReference>
<organism evidence="2 3">
    <name type="scientific">Oceanobacillus picturae</name>
    <dbReference type="NCBI Taxonomy" id="171693"/>
    <lineage>
        <taxon>Bacteria</taxon>
        <taxon>Bacillati</taxon>
        <taxon>Bacillota</taxon>
        <taxon>Bacilli</taxon>
        <taxon>Bacillales</taxon>
        <taxon>Bacillaceae</taxon>
        <taxon>Oceanobacillus</taxon>
    </lineage>
</organism>
<gene>
    <name evidence="2" type="ORF">OPHB3_3098</name>
</gene>
<reference evidence="2 3" key="2">
    <citation type="journal article" date="2016" name="Genome Announc.">
        <title>Draft Genome Sequence of Oceanobacillus picturae Heshi-B3, Isolated from Fermented Rice Bran in a Traditional Japanese Seafood Dish.</title>
        <authorList>
            <person name="Akuzawa S."/>
            <person name="Nagaoka J."/>
            <person name="Kanekatsu M."/>
            <person name="Kanesaki Y."/>
            <person name="Suzuki T."/>
        </authorList>
    </citation>
    <scope>NUCLEOTIDE SEQUENCE [LARGE SCALE GENOMIC DNA]</scope>
    <source>
        <strain evidence="2 3">Heshi-B3</strain>
    </source>
</reference>
<name>A0A0U9H8Y8_9BACI</name>
<comment type="caution">
    <text evidence="2">The sequence shown here is derived from an EMBL/GenBank/DDBJ whole genome shotgun (WGS) entry which is preliminary data.</text>
</comment>
<reference evidence="3" key="1">
    <citation type="submission" date="2015-07" db="EMBL/GenBank/DDBJ databases">
        <title>Draft Genome Sequence of Oceanobacillus picturae Heshi-B3 that Was Isolated from Fermented Rice Bran with Aging Salted Mackerel, Which Was Named Heshiko as Traditional Fermented Seafood in Japan.</title>
        <authorList>
            <person name="Akuzawa S."/>
            <person name="Nakagawa J."/>
            <person name="Kanekatsu T."/>
            <person name="Kanesaki Y."/>
            <person name="Suzuki T."/>
        </authorList>
    </citation>
    <scope>NUCLEOTIDE SEQUENCE [LARGE SCALE GENOMIC DNA]</scope>
    <source>
        <strain evidence="3">Heshi-B3</strain>
    </source>
</reference>
<dbReference type="EMBL" id="BBXV01000040">
    <property type="protein sequence ID" value="GAQ19139.1"/>
    <property type="molecule type" value="Genomic_DNA"/>
</dbReference>
<protein>
    <submittedName>
        <fullName evidence="2">Helix-turn-helix protein</fullName>
    </submittedName>
</protein>
<dbReference type="PANTHER" id="PTHR37301">
    <property type="entry name" value="DNA-BINDING PROTEIN-RELATED"/>
    <property type="match status" value="1"/>
</dbReference>
<dbReference type="Pfam" id="PF13443">
    <property type="entry name" value="HTH_26"/>
    <property type="match status" value="1"/>
</dbReference>
<evidence type="ECO:0000259" key="1">
    <source>
        <dbReference type="PROSITE" id="PS50943"/>
    </source>
</evidence>
<dbReference type="InterPro" id="IPR001387">
    <property type="entry name" value="Cro/C1-type_HTH"/>
</dbReference>
<feature type="domain" description="HTH cro/C1-type" evidence="1">
    <location>
        <begin position="8"/>
        <end position="63"/>
    </location>
</feature>
<dbReference type="AlphaFoldDB" id="A0A0U9H8Y8"/>